<name>A0ACB0XTV5_MELEN</name>
<proteinExistence type="predicted"/>
<accession>A0ACB0XTV5</accession>
<comment type="caution">
    <text evidence="1">The sequence shown here is derived from an EMBL/GenBank/DDBJ whole genome shotgun (WGS) entry which is preliminary data.</text>
</comment>
<protein>
    <submittedName>
        <fullName evidence="1">Uncharacterized protein</fullName>
    </submittedName>
</protein>
<gene>
    <name evidence="1" type="ORF">MENTE1834_LOCUS3584</name>
</gene>
<evidence type="ECO:0000313" key="1">
    <source>
        <dbReference type="EMBL" id="CAK5017658.1"/>
    </source>
</evidence>
<organism evidence="1 2">
    <name type="scientific">Meloidogyne enterolobii</name>
    <name type="common">Root-knot nematode worm</name>
    <name type="synonym">Meloidogyne mayaguensis</name>
    <dbReference type="NCBI Taxonomy" id="390850"/>
    <lineage>
        <taxon>Eukaryota</taxon>
        <taxon>Metazoa</taxon>
        <taxon>Ecdysozoa</taxon>
        <taxon>Nematoda</taxon>
        <taxon>Chromadorea</taxon>
        <taxon>Rhabditida</taxon>
        <taxon>Tylenchina</taxon>
        <taxon>Tylenchomorpha</taxon>
        <taxon>Tylenchoidea</taxon>
        <taxon>Meloidogynidae</taxon>
        <taxon>Meloidogyninae</taxon>
        <taxon>Meloidogyne</taxon>
    </lineage>
</organism>
<reference evidence="1" key="1">
    <citation type="submission" date="2023-11" db="EMBL/GenBank/DDBJ databases">
        <authorList>
            <person name="Poullet M."/>
        </authorList>
    </citation>
    <scope>NUCLEOTIDE SEQUENCE</scope>
    <source>
        <strain evidence="1">E1834</strain>
    </source>
</reference>
<sequence length="52" mass="6347">MYKENNFYEQVCEQEPPMDEERKGKFAKIWNLITDSEVFELGYEFLHKNSQL</sequence>
<dbReference type="EMBL" id="CAVMJV010000003">
    <property type="protein sequence ID" value="CAK5017658.1"/>
    <property type="molecule type" value="Genomic_DNA"/>
</dbReference>
<keyword evidence="2" id="KW-1185">Reference proteome</keyword>
<dbReference type="Proteomes" id="UP001497535">
    <property type="component" value="Unassembled WGS sequence"/>
</dbReference>
<evidence type="ECO:0000313" key="2">
    <source>
        <dbReference type="Proteomes" id="UP001497535"/>
    </source>
</evidence>